<protein>
    <submittedName>
        <fullName evidence="1">Uncharacterized protein</fullName>
    </submittedName>
</protein>
<gene>
    <name evidence="1" type="ORF">GU336_00065</name>
</gene>
<dbReference type="OrthoDB" id="2242529at2"/>
<proteinExistence type="predicted"/>
<sequence length="109" mass="12614">MIGRVKSISRFGLFVTFLASELSQADQTYYENLQDELLVTGLLRWSDVPREEKIQRNDSLMVTVKEIHADGKIDLILTPEDFREKYDKILARTGEILQVLRDQNQKGSK</sequence>
<evidence type="ECO:0000313" key="1">
    <source>
        <dbReference type="EMBL" id="QIW52695.1"/>
    </source>
</evidence>
<dbReference type="EMBL" id="CP047616">
    <property type="protein sequence ID" value="QIW52695.1"/>
    <property type="molecule type" value="Genomic_DNA"/>
</dbReference>
<reference evidence="1 2" key="1">
    <citation type="submission" date="2019-12" db="EMBL/GenBank/DDBJ databases">
        <title>Whole genome sequences of Lactococcus raffinolactis strains isolated from sewage.</title>
        <authorList>
            <person name="Ybazeta G."/>
            <person name="Ross M."/>
            <person name="Brabant-Kirwan D."/>
            <person name="Saleh M."/>
            <person name="Dillon J.A."/>
            <person name="Splinter K."/>
            <person name="Nokhbeh R."/>
        </authorList>
    </citation>
    <scope>NUCLEOTIDE SEQUENCE [LARGE SCALE GENOMIC DNA]</scope>
    <source>
        <strain evidence="1 2">Lr_19_5</strain>
    </source>
</reference>
<dbReference type="GeneID" id="93296258"/>
<dbReference type="AlphaFoldDB" id="A0A5R9CE99"/>
<accession>A0A5R9CE99</accession>
<dbReference type="RefSeq" id="WP_061774563.1">
    <property type="nucleotide sequence ID" value="NZ_BAAAXH010000012.1"/>
</dbReference>
<evidence type="ECO:0000313" key="2">
    <source>
        <dbReference type="Proteomes" id="UP000501945"/>
    </source>
</evidence>
<name>A0A5R9CE99_9LACT</name>
<organism evidence="1 2">
    <name type="scientific">Pseudolactococcus raffinolactis</name>
    <dbReference type="NCBI Taxonomy" id="1366"/>
    <lineage>
        <taxon>Bacteria</taxon>
        <taxon>Bacillati</taxon>
        <taxon>Bacillota</taxon>
        <taxon>Bacilli</taxon>
        <taxon>Lactobacillales</taxon>
        <taxon>Streptococcaceae</taxon>
        <taxon>Pseudolactococcus</taxon>
    </lineage>
</organism>
<dbReference type="Proteomes" id="UP000501945">
    <property type="component" value="Chromosome"/>
</dbReference>